<dbReference type="PANTHER" id="PTHR21266:SF60">
    <property type="entry name" value="3-KETOSTEROID-9-ALPHA-MONOOXYGENASE, OXYGENASE COMPONENT"/>
    <property type="match status" value="1"/>
</dbReference>
<dbReference type="Gene3D" id="2.102.10.10">
    <property type="entry name" value="Rieske [2Fe-2S] iron-sulphur domain"/>
    <property type="match status" value="1"/>
</dbReference>
<evidence type="ECO:0000256" key="1">
    <source>
        <dbReference type="ARBA" id="ARBA00022714"/>
    </source>
</evidence>
<dbReference type="GO" id="GO:0046872">
    <property type="term" value="F:metal ion binding"/>
    <property type="evidence" value="ECO:0007669"/>
    <property type="project" value="UniProtKB-KW"/>
</dbReference>
<dbReference type="PANTHER" id="PTHR21266">
    <property type="entry name" value="IRON-SULFUR DOMAIN CONTAINING PROTEIN"/>
    <property type="match status" value="1"/>
</dbReference>
<gene>
    <name evidence="8" type="ORF">ParKJ_36365</name>
</gene>
<dbReference type="InterPro" id="IPR036010">
    <property type="entry name" value="2Fe-2S_ferredoxin-like_sf"/>
</dbReference>
<dbReference type="Pfam" id="PF00111">
    <property type="entry name" value="Fer2"/>
    <property type="match status" value="1"/>
</dbReference>
<dbReference type="Gene3D" id="3.10.20.30">
    <property type="match status" value="1"/>
</dbReference>
<dbReference type="InterPro" id="IPR050584">
    <property type="entry name" value="Cholesterol_7-desaturase"/>
</dbReference>
<dbReference type="Proteomes" id="UP001246473">
    <property type="component" value="Unassembled WGS sequence"/>
</dbReference>
<comment type="caution">
    <text evidence="8">The sequence shown here is derived from an EMBL/GenBank/DDBJ whole genome shotgun (WGS) entry which is preliminary data.</text>
</comment>
<organism evidence="8 9">
    <name type="scientific">Paraburkholderia fungorum</name>
    <dbReference type="NCBI Taxonomy" id="134537"/>
    <lineage>
        <taxon>Bacteria</taxon>
        <taxon>Pseudomonadati</taxon>
        <taxon>Pseudomonadota</taxon>
        <taxon>Betaproteobacteria</taxon>
        <taxon>Burkholderiales</taxon>
        <taxon>Burkholderiaceae</taxon>
        <taxon>Paraburkholderia</taxon>
    </lineage>
</organism>
<dbReference type="PROSITE" id="PS51296">
    <property type="entry name" value="RIESKE"/>
    <property type="match status" value="1"/>
</dbReference>
<evidence type="ECO:0000256" key="2">
    <source>
        <dbReference type="ARBA" id="ARBA00022723"/>
    </source>
</evidence>
<sequence>MGRLMAAEERIERAWFALCDVDQLGDRAIYHTELLGRELVVWRAGDGTFNVWENRCPHRGVRLSLGHHRGEALQCQYHGWQFSSGSGACRFVPAHPDAAAPAVAVKTWPVEVHYGFVWTCLVAVGEVPPFAPIEELEDDASLAASEDADARSQVRSVRLRTVAIEAPGEAVQHALAGYCFDHARFDPWQASGCVTFDVAPHAVMIEQLDDAGQRVVFVVQPARAGRTYLHGVALGPFAEAERLSVQRHHQQRLNVMRDALEQQFDQREALSGEGLADQLPLCVPQTLSPAQPVMLQRSVSKPVGAPGLSGEKRSPVNPDMTDRAFDLYLSRSRRTLKVAAGVTVLQTLRNHGIDVPSSCEQGVCGTCRTRVIEGTPLHRDDFLTPQERAAGDCMLVCVSRAATGTLTLDL</sequence>
<evidence type="ECO:0000313" key="9">
    <source>
        <dbReference type="Proteomes" id="UP001246473"/>
    </source>
</evidence>
<evidence type="ECO:0000256" key="3">
    <source>
        <dbReference type="ARBA" id="ARBA00023002"/>
    </source>
</evidence>
<evidence type="ECO:0000259" key="7">
    <source>
        <dbReference type="PROSITE" id="PS51296"/>
    </source>
</evidence>
<evidence type="ECO:0000313" key="8">
    <source>
        <dbReference type="EMBL" id="MDT8842914.1"/>
    </source>
</evidence>
<keyword evidence="1" id="KW-0001">2Fe-2S</keyword>
<feature type="domain" description="2Fe-2S ferredoxin-type" evidence="6">
    <location>
        <begin position="323"/>
        <end position="410"/>
    </location>
</feature>
<evidence type="ECO:0000259" key="6">
    <source>
        <dbReference type="PROSITE" id="PS51085"/>
    </source>
</evidence>
<feature type="domain" description="Rieske" evidence="7">
    <location>
        <begin position="15"/>
        <end position="119"/>
    </location>
</feature>
<dbReference type="InterPro" id="IPR036922">
    <property type="entry name" value="Rieske_2Fe-2S_sf"/>
</dbReference>
<dbReference type="InterPro" id="IPR017941">
    <property type="entry name" value="Rieske_2Fe-2S"/>
</dbReference>
<dbReference type="GeneID" id="66521251"/>
<dbReference type="RefSeq" id="WP_082094366.1">
    <property type="nucleotide sequence ID" value="NZ_CP010026.1"/>
</dbReference>
<dbReference type="PROSITE" id="PS51085">
    <property type="entry name" value="2FE2S_FER_2"/>
    <property type="match status" value="1"/>
</dbReference>
<dbReference type="SUPFAM" id="SSF54292">
    <property type="entry name" value="2Fe-2S ferredoxin-like"/>
    <property type="match status" value="1"/>
</dbReference>
<dbReference type="SUPFAM" id="SSF50022">
    <property type="entry name" value="ISP domain"/>
    <property type="match status" value="1"/>
</dbReference>
<name>A0AAP5QIL4_9BURK</name>
<dbReference type="InterPro" id="IPR006058">
    <property type="entry name" value="2Fe2S_fd_BS"/>
</dbReference>
<evidence type="ECO:0000256" key="5">
    <source>
        <dbReference type="ARBA" id="ARBA00023014"/>
    </source>
</evidence>
<keyword evidence="4" id="KW-0408">Iron</keyword>
<dbReference type="InterPro" id="IPR012675">
    <property type="entry name" value="Beta-grasp_dom_sf"/>
</dbReference>
<dbReference type="CDD" id="cd00207">
    <property type="entry name" value="fer2"/>
    <property type="match status" value="1"/>
</dbReference>
<dbReference type="GO" id="GO:0016491">
    <property type="term" value="F:oxidoreductase activity"/>
    <property type="evidence" value="ECO:0007669"/>
    <property type="project" value="UniProtKB-KW"/>
</dbReference>
<dbReference type="EMBL" id="JANSLM010000020">
    <property type="protein sequence ID" value="MDT8842914.1"/>
    <property type="molecule type" value="Genomic_DNA"/>
</dbReference>
<dbReference type="AlphaFoldDB" id="A0AAP5QIL4"/>
<proteinExistence type="predicted"/>
<keyword evidence="3" id="KW-0560">Oxidoreductase</keyword>
<accession>A0AAP5QIL4</accession>
<reference evidence="8" key="1">
    <citation type="submission" date="2022-08" db="EMBL/GenBank/DDBJ databases">
        <authorList>
            <person name="Kim S.-J."/>
        </authorList>
    </citation>
    <scope>NUCLEOTIDE SEQUENCE</scope>
    <source>
        <strain evidence="8">KJ</strain>
    </source>
</reference>
<evidence type="ECO:0000256" key="4">
    <source>
        <dbReference type="ARBA" id="ARBA00023004"/>
    </source>
</evidence>
<protein>
    <submittedName>
        <fullName evidence="8">Rieske 2Fe-2S domain-containing protein</fullName>
    </submittedName>
</protein>
<dbReference type="PROSITE" id="PS00197">
    <property type="entry name" value="2FE2S_FER_1"/>
    <property type="match status" value="1"/>
</dbReference>
<keyword evidence="5" id="KW-0411">Iron-sulfur</keyword>
<dbReference type="GO" id="GO:0051537">
    <property type="term" value="F:2 iron, 2 sulfur cluster binding"/>
    <property type="evidence" value="ECO:0007669"/>
    <property type="project" value="UniProtKB-KW"/>
</dbReference>
<dbReference type="Pfam" id="PF00355">
    <property type="entry name" value="Rieske"/>
    <property type="match status" value="1"/>
</dbReference>
<keyword evidence="2" id="KW-0479">Metal-binding</keyword>
<dbReference type="InterPro" id="IPR001041">
    <property type="entry name" value="2Fe-2S_ferredoxin-type"/>
</dbReference>